<keyword evidence="4" id="KW-1185">Reference proteome</keyword>
<dbReference type="InterPro" id="IPR002869">
    <property type="entry name" value="Pyrv_flavodox_OxRed_cen"/>
</dbReference>
<dbReference type="Proteomes" id="UP000245125">
    <property type="component" value="Unassembled WGS sequence"/>
</dbReference>
<feature type="domain" description="Pyruvate/ketoisovalerate oxidoreductase catalytic" evidence="2">
    <location>
        <begin position="13"/>
        <end position="190"/>
    </location>
</feature>
<dbReference type="PANTHER" id="PTHR43854:SF1">
    <property type="entry name" value="INDOLEPYRUVATE OXIDOREDUCTASE SUBUNIT IORB"/>
    <property type="match status" value="1"/>
</dbReference>
<dbReference type="Pfam" id="PF01558">
    <property type="entry name" value="POR"/>
    <property type="match status" value="1"/>
</dbReference>
<name>A0A2U3QJ37_9BACT</name>
<proteinExistence type="predicted"/>
<dbReference type="AlphaFoldDB" id="A0A2U3QJ37"/>
<dbReference type="InterPro" id="IPR052198">
    <property type="entry name" value="IorB_Oxidoreductase"/>
</dbReference>
<dbReference type="PANTHER" id="PTHR43854">
    <property type="entry name" value="INDOLEPYRUVATE OXIDOREDUCTASE SUBUNIT IORB"/>
    <property type="match status" value="1"/>
</dbReference>
<evidence type="ECO:0000256" key="1">
    <source>
        <dbReference type="ARBA" id="ARBA00023002"/>
    </source>
</evidence>
<keyword evidence="3" id="KW-0670">Pyruvate</keyword>
<dbReference type="NCBIfam" id="NF005322">
    <property type="entry name" value="PRK06853.1-2"/>
    <property type="match status" value="1"/>
</dbReference>
<dbReference type="Gene3D" id="3.40.920.10">
    <property type="entry name" value="Pyruvate-ferredoxin oxidoreductase, PFOR, domain III"/>
    <property type="match status" value="1"/>
</dbReference>
<sequence>MSKTGNILLCGVGGQGILLASEIASSVLIKAGFDVKKSEVHGMAQRGGSVVAHLRYGKKVYSPLIEFGSADIAVSFELLESLRYLPYYRKETKVVVNTQKILPAPVSTGVDTYPADVLEQLKSRGLEVFPIDAFNIAKSVGETRAVNMVLVGAMSVFLSVDEKIFLEVVDERVPEKVRQVNRQAFLKGREIIEAMRPAIKGGKVQP</sequence>
<accession>A0A2U3QJ37</accession>
<dbReference type="OrthoDB" id="9800445at2"/>
<evidence type="ECO:0000313" key="4">
    <source>
        <dbReference type="Proteomes" id="UP000245125"/>
    </source>
</evidence>
<dbReference type="EMBL" id="OUUY01000101">
    <property type="protein sequence ID" value="SPQ01413.1"/>
    <property type="molecule type" value="Genomic_DNA"/>
</dbReference>
<organism evidence="3 4">
    <name type="scientific">Candidatus Sulfobium mesophilum</name>
    <dbReference type="NCBI Taxonomy" id="2016548"/>
    <lineage>
        <taxon>Bacteria</taxon>
        <taxon>Pseudomonadati</taxon>
        <taxon>Nitrospirota</taxon>
        <taxon>Nitrospiria</taxon>
        <taxon>Nitrospirales</taxon>
        <taxon>Nitrospiraceae</taxon>
        <taxon>Candidatus Sulfobium</taxon>
    </lineage>
</organism>
<evidence type="ECO:0000313" key="3">
    <source>
        <dbReference type="EMBL" id="SPQ01413.1"/>
    </source>
</evidence>
<reference evidence="4" key="1">
    <citation type="submission" date="2018-03" db="EMBL/GenBank/DDBJ databases">
        <authorList>
            <person name="Zecchin S."/>
        </authorList>
    </citation>
    <scope>NUCLEOTIDE SEQUENCE [LARGE SCALE GENOMIC DNA]</scope>
</reference>
<evidence type="ECO:0000259" key="2">
    <source>
        <dbReference type="Pfam" id="PF01558"/>
    </source>
</evidence>
<dbReference type="GO" id="GO:0016903">
    <property type="term" value="F:oxidoreductase activity, acting on the aldehyde or oxo group of donors"/>
    <property type="evidence" value="ECO:0007669"/>
    <property type="project" value="InterPro"/>
</dbReference>
<dbReference type="SUPFAM" id="SSF53323">
    <property type="entry name" value="Pyruvate-ferredoxin oxidoreductase, PFOR, domain III"/>
    <property type="match status" value="1"/>
</dbReference>
<protein>
    <submittedName>
        <fullName evidence="3">Related to indolepyruvate ferredoxin oxidoreductase, beta subunit</fullName>
    </submittedName>
</protein>
<keyword evidence="1" id="KW-0560">Oxidoreductase</keyword>
<dbReference type="InterPro" id="IPR019752">
    <property type="entry name" value="Pyrv/ketoisovalerate_OxRed_cat"/>
</dbReference>
<dbReference type="NCBIfam" id="NF005325">
    <property type="entry name" value="PRK06853.1-5"/>
    <property type="match status" value="1"/>
</dbReference>
<gene>
    <name evidence="3" type="ORF">NBG4_530019</name>
</gene>